<protein>
    <submittedName>
        <fullName evidence="2">Uncharacterized protein</fullName>
    </submittedName>
</protein>
<accession>A0A1S1HI98</accession>
<sequence>MTWQTLLGLSVLVAFVTTIGSLTALFLKEFVAATWLEGWKTRQTLIGAYRRYQMPIFRATEELSNRLYGLSRENNDRDEREIGFAVLRSPVVREPSAAANDHYIRYRFVSNVYRLCAFLGWVELYRRDIGMLNVEELDRNRWLDACLRNNQSVLADGWINQHDDWRDWRDCLVFREELRAIGHAMAAPGDGLCILDFGSFTTAPKMIPMGRDRRAGSFRPLCSTNA</sequence>
<evidence type="ECO:0000256" key="1">
    <source>
        <dbReference type="SAM" id="Phobius"/>
    </source>
</evidence>
<dbReference type="Proteomes" id="UP000179467">
    <property type="component" value="Unassembled WGS sequence"/>
</dbReference>
<gene>
    <name evidence="2" type="ORF">BHE75_02235</name>
</gene>
<reference evidence="2 3" key="1">
    <citation type="submission" date="2016-09" db="EMBL/GenBank/DDBJ databases">
        <title>Metabolic pathway, cell adaptation mechanisms and a novel monoxygenase revealed through proteogenomic-transcription analysis of a Sphingomonas haloaromaticamans strain degrading the fungicide ortho-phenylphenol.</title>
        <authorList>
            <person name="Perruchon C."/>
            <person name="Papadopoulou E.S."/>
            <person name="Rousidou C."/>
            <person name="Vasileiadis S."/>
            <person name="Tanou G."/>
            <person name="Amoutzias G."/>
            <person name="Molassiotis A."/>
            <person name="Karpouzas D.G."/>
        </authorList>
    </citation>
    <scope>NUCLEOTIDE SEQUENCE [LARGE SCALE GENOMIC DNA]</scope>
    <source>
        <strain evidence="2 3">P3</strain>
    </source>
</reference>
<dbReference type="RefSeq" id="WP_139181706.1">
    <property type="nucleotide sequence ID" value="NZ_MIPT01000001.1"/>
</dbReference>
<dbReference type="AlphaFoldDB" id="A0A1S1HI98"/>
<keyword evidence="1" id="KW-0812">Transmembrane</keyword>
<dbReference type="OrthoDB" id="7593068at2"/>
<name>A0A1S1HI98_9SPHN</name>
<proteinExistence type="predicted"/>
<keyword evidence="1" id="KW-0472">Membrane</keyword>
<keyword evidence="3" id="KW-1185">Reference proteome</keyword>
<keyword evidence="1" id="KW-1133">Transmembrane helix</keyword>
<organism evidence="2 3">
    <name type="scientific">Edaphosphingomonas haloaromaticamans</name>
    <dbReference type="NCBI Taxonomy" id="653954"/>
    <lineage>
        <taxon>Bacteria</taxon>
        <taxon>Pseudomonadati</taxon>
        <taxon>Pseudomonadota</taxon>
        <taxon>Alphaproteobacteria</taxon>
        <taxon>Sphingomonadales</taxon>
        <taxon>Rhizorhabdaceae</taxon>
        <taxon>Edaphosphingomonas</taxon>
    </lineage>
</organism>
<comment type="caution">
    <text evidence="2">The sequence shown here is derived from an EMBL/GenBank/DDBJ whole genome shotgun (WGS) entry which is preliminary data.</text>
</comment>
<dbReference type="EMBL" id="MIPT01000001">
    <property type="protein sequence ID" value="OHT20240.1"/>
    <property type="molecule type" value="Genomic_DNA"/>
</dbReference>
<feature type="transmembrane region" description="Helical" evidence="1">
    <location>
        <begin position="6"/>
        <end position="27"/>
    </location>
</feature>
<evidence type="ECO:0000313" key="3">
    <source>
        <dbReference type="Proteomes" id="UP000179467"/>
    </source>
</evidence>
<evidence type="ECO:0000313" key="2">
    <source>
        <dbReference type="EMBL" id="OHT20240.1"/>
    </source>
</evidence>